<sequence length="205" mass="21480">MSKSLAVACLALATLIVPASLAGAQPAGRPAAGKATAANPAAGWTIDARQSRIGFSTKWAGNAVNGSFRQWSGDIRFDPANLAGSQALITINTGSAVTGVKEPDDNLATPDWFDARKFPTARFATQSIRSTGPGRYVADGILTIKGVNYRVNLPFALTINGNVATMTGQARLDRINLKLGLESDAAAEWVAREVVVTVAVRATRK</sequence>
<dbReference type="InterPro" id="IPR036761">
    <property type="entry name" value="TTHA0802/YceI-like_sf"/>
</dbReference>
<dbReference type="Pfam" id="PF04264">
    <property type="entry name" value="YceI"/>
    <property type="match status" value="1"/>
</dbReference>
<gene>
    <name evidence="3" type="primary">yceI_2</name>
    <name evidence="3" type="ORF">PbB2_03132</name>
</gene>
<feature type="chain" id="PRO_5015185442" evidence="1">
    <location>
        <begin position="25"/>
        <end position="205"/>
    </location>
</feature>
<dbReference type="PANTHER" id="PTHR34406">
    <property type="entry name" value="PROTEIN YCEI"/>
    <property type="match status" value="1"/>
</dbReference>
<dbReference type="RefSeq" id="WP_108986314.1">
    <property type="nucleotide sequence ID" value="NZ_BFBR01000014.1"/>
</dbReference>
<dbReference type="SMART" id="SM00867">
    <property type="entry name" value="YceI"/>
    <property type="match status" value="1"/>
</dbReference>
<comment type="caution">
    <text evidence="3">The sequence shown here is derived from an EMBL/GenBank/DDBJ whole genome shotgun (WGS) entry which is preliminary data.</text>
</comment>
<dbReference type="InterPro" id="IPR007372">
    <property type="entry name" value="Lipid/polyisoprenoid-bd_YceI"/>
</dbReference>
<dbReference type="AlphaFoldDB" id="A0A2P2EEE5"/>
<dbReference type="OrthoDB" id="1247465at2"/>
<proteinExistence type="predicted"/>
<keyword evidence="4" id="KW-1185">Reference proteome</keyword>
<name>A0A2P2EEE5_9PROT</name>
<evidence type="ECO:0000313" key="3">
    <source>
        <dbReference type="EMBL" id="GBF59432.1"/>
    </source>
</evidence>
<dbReference type="SUPFAM" id="SSF101874">
    <property type="entry name" value="YceI-like"/>
    <property type="match status" value="1"/>
</dbReference>
<accession>A0A2P2EEE5</accession>
<organism evidence="3 4">
    <name type="scientific">Candidatus Phycosocius bacilliformis</name>
    <dbReference type="NCBI Taxonomy" id="1445552"/>
    <lineage>
        <taxon>Bacteria</taxon>
        <taxon>Pseudomonadati</taxon>
        <taxon>Pseudomonadota</taxon>
        <taxon>Alphaproteobacteria</taxon>
        <taxon>Caulobacterales</taxon>
        <taxon>Caulobacterales incertae sedis</taxon>
        <taxon>Candidatus Phycosocius</taxon>
    </lineage>
</organism>
<dbReference type="Gene3D" id="2.40.128.110">
    <property type="entry name" value="Lipid/polyisoprenoid-binding, YceI-like"/>
    <property type="match status" value="1"/>
</dbReference>
<dbReference type="EMBL" id="BFBR01000014">
    <property type="protein sequence ID" value="GBF59432.1"/>
    <property type="molecule type" value="Genomic_DNA"/>
</dbReference>
<feature type="signal peptide" evidence="1">
    <location>
        <begin position="1"/>
        <end position="24"/>
    </location>
</feature>
<reference evidence="3 4" key="1">
    <citation type="journal article" date="2018" name="Genome Announc.">
        <title>Draft Genome Sequence of "Candidatus Phycosocius bacilliformis," an Alphaproteobacterial Ectosymbiont of the Hydrocarbon-Producing Green Alga Botryococcus braunii.</title>
        <authorList>
            <person name="Tanabe Y."/>
            <person name="Yamaguchi H."/>
            <person name="Watanabe M.M."/>
        </authorList>
    </citation>
    <scope>NUCLEOTIDE SEQUENCE [LARGE SCALE GENOMIC DNA]</scope>
    <source>
        <strain evidence="3 4">BOTRYCO-2</strain>
    </source>
</reference>
<keyword evidence="1" id="KW-0732">Signal</keyword>
<protein>
    <submittedName>
        <fullName evidence="3">Protein YceI</fullName>
    </submittedName>
</protein>
<dbReference type="Proteomes" id="UP000245086">
    <property type="component" value="Unassembled WGS sequence"/>
</dbReference>
<evidence type="ECO:0000259" key="2">
    <source>
        <dbReference type="SMART" id="SM00867"/>
    </source>
</evidence>
<dbReference type="PANTHER" id="PTHR34406:SF1">
    <property type="entry name" value="PROTEIN YCEI"/>
    <property type="match status" value="1"/>
</dbReference>
<evidence type="ECO:0000256" key="1">
    <source>
        <dbReference type="SAM" id="SignalP"/>
    </source>
</evidence>
<evidence type="ECO:0000313" key="4">
    <source>
        <dbReference type="Proteomes" id="UP000245086"/>
    </source>
</evidence>
<feature type="domain" description="Lipid/polyisoprenoid-binding YceI-like" evidence="2">
    <location>
        <begin position="43"/>
        <end position="203"/>
    </location>
</feature>